<dbReference type="AlphaFoldDB" id="A0A9W8A4S6"/>
<evidence type="ECO:0000256" key="1">
    <source>
        <dbReference type="SAM" id="MobiDB-lite"/>
    </source>
</evidence>
<dbReference type="Proteomes" id="UP001150569">
    <property type="component" value="Unassembled WGS sequence"/>
</dbReference>
<dbReference type="EMBL" id="JANBPT010000511">
    <property type="protein sequence ID" value="KAJ1918232.1"/>
    <property type="molecule type" value="Genomic_DNA"/>
</dbReference>
<keyword evidence="3" id="KW-1185">Reference proteome</keyword>
<feature type="compositionally biased region" description="Low complexity" evidence="1">
    <location>
        <begin position="166"/>
        <end position="195"/>
    </location>
</feature>
<feature type="region of interest" description="Disordered" evidence="1">
    <location>
        <begin position="1"/>
        <end position="47"/>
    </location>
</feature>
<reference evidence="2" key="1">
    <citation type="submission" date="2022-07" db="EMBL/GenBank/DDBJ databases">
        <title>Phylogenomic reconstructions and comparative analyses of Kickxellomycotina fungi.</title>
        <authorList>
            <person name="Reynolds N.K."/>
            <person name="Stajich J.E."/>
            <person name="Barry K."/>
            <person name="Grigoriev I.V."/>
            <person name="Crous P."/>
            <person name="Smith M.E."/>
        </authorList>
    </citation>
    <scope>NUCLEOTIDE SEQUENCE</scope>
    <source>
        <strain evidence="2">RSA 861</strain>
    </source>
</reference>
<proteinExistence type="predicted"/>
<accession>A0A9W8A4S6</accession>
<sequence length="318" mass="33487">MANSQPTRIAYSRRGAFTSSHPRQALRTPQPPYDIVPQPGHGMYAPTTGKYHPYHLAQAYYHPTKSIRPTYTQYGPTGTASAAPKPPRASRAENSTPAQPTDSLGQTNEGYNATATSPYKSYRGKSATPNAADTSAAASPTSSVSRVKKLSTSSAASPPMFIPILPRATTPRGGPRRGTTSPAQRNSPSPRPSSSFTTVFSLAPTVARRSRSNTGASEYVVSRAPAGNIINTTMATAQASAPALSTPAARATTLGLPPATCEPTPVNSIGASPTGSAPKVARKLPDSYEDLRLPKLQRTRMPAYHTLTTQGLGPYLIL</sequence>
<feature type="region of interest" description="Disordered" evidence="1">
    <location>
        <begin position="68"/>
        <end position="199"/>
    </location>
</feature>
<evidence type="ECO:0000313" key="2">
    <source>
        <dbReference type="EMBL" id="KAJ1918232.1"/>
    </source>
</evidence>
<feature type="compositionally biased region" description="Polar residues" evidence="1">
    <location>
        <begin position="68"/>
        <end position="79"/>
    </location>
</feature>
<comment type="caution">
    <text evidence="2">The sequence shown here is derived from an EMBL/GenBank/DDBJ whole genome shotgun (WGS) entry which is preliminary data.</text>
</comment>
<feature type="compositionally biased region" description="Polar residues" evidence="1">
    <location>
        <begin position="93"/>
        <end position="119"/>
    </location>
</feature>
<name>A0A9W8A4S6_9FUNG</name>
<evidence type="ECO:0000313" key="3">
    <source>
        <dbReference type="Proteomes" id="UP001150569"/>
    </source>
</evidence>
<gene>
    <name evidence="2" type="ORF">IWQ60_007550</name>
</gene>
<organism evidence="2 3">
    <name type="scientific">Tieghemiomyces parasiticus</name>
    <dbReference type="NCBI Taxonomy" id="78921"/>
    <lineage>
        <taxon>Eukaryota</taxon>
        <taxon>Fungi</taxon>
        <taxon>Fungi incertae sedis</taxon>
        <taxon>Zoopagomycota</taxon>
        <taxon>Kickxellomycotina</taxon>
        <taxon>Dimargaritomycetes</taxon>
        <taxon>Dimargaritales</taxon>
        <taxon>Dimargaritaceae</taxon>
        <taxon>Tieghemiomyces</taxon>
    </lineage>
</organism>
<feature type="compositionally biased region" description="Low complexity" evidence="1">
    <location>
        <begin position="126"/>
        <end position="145"/>
    </location>
</feature>
<protein>
    <submittedName>
        <fullName evidence="2">Uncharacterized protein</fullName>
    </submittedName>
</protein>